<feature type="domain" description="Immunity MXAN-0049 protein" evidence="1">
    <location>
        <begin position="31"/>
        <end position="174"/>
    </location>
</feature>
<evidence type="ECO:0000313" key="2">
    <source>
        <dbReference type="EMBL" id="UOO87868.1"/>
    </source>
</evidence>
<dbReference type="InterPro" id="IPR012433">
    <property type="entry name" value="Imm11"/>
</dbReference>
<dbReference type="EMBL" id="CP091511">
    <property type="protein sequence ID" value="UOO87868.1"/>
    <property type="molecule type" value="Genomic_DNA"/>
</dbReference>
<sequence>MYTWNMPDVFPQSKACFYSSDNADDYFYWQTGKAVVHIPECVHFDSKATREFLQRHDYLPNNTGSLLLSGRLIAFLQQTVPECVATIPANIRCRDGTLSGYYLLHIVKLIAAINEAASSKYSFGVYKNVVYLPEADQGLFIARCLDSTSEVLVSSELVQQLRASPYRHLQFYPCRTQPD</sequence>
<name>A0ABY4DXQ7_9NEIS</name>
<dbReference type="Pfam" id="PF07791">
    <property type="entry name" value="Imm11"/>
    <property type="match status" value="1"/>
</dbReference>
<evidence type="ECO:0000313" key="3">
    <source>
        <dbReference type="Proteomes" id="UP000832011"/>
    </source>
</evidence>
<protein>
    <recommendedName>
        <fullName evidence="1">Immunity MXAN-0049 protein domain-containing protein</fullName>
    </recommendedName>
</protein>
<evidence type="ECO:0000259" key="1">
    <source>
        <dbReference type="Pfam" id="PF07791"/>
    </source>
</evidence>
<gene>
    <name evidence="2" type="ORF">LVJ82_10225</name>
</gene>
<dbReference type="RefSeq" id="WP_058356690.1">
    <property type="nucleotide sequence ID" value="NZ_CABKVG010000009.1"/>
</dbReference>
<reference evidence="2 3" key="1">
    <citation type="journal article" date="2022" name="Res Sq">
        <title>Evolution of multicellular longitudinally dividing oral cavity symbionts (Neisseriaceae).</title>
        <authorList>
            <person name="Nyongesa S."/>
            <person name="Weber P."/>
            <person name="Bernet E."/>
            <person name="Pullido F."/>
            <person name="Nieckarz M."/>
            <person name="Delaby M."/>
            <person name="Nieves C."/>
            <person name="Viehboeck T."/>
            <person name="Krause N."/>
            <person name="Rivera-Millot A."/>
            <person name="Nakamura A."/>
            <person name="Vischer N."/>
            <person name="VanNieuwenhze M."/>
            <person name="Brun Y."/>
            <person name="Cava F."/>
            <person name="Bulgheresi S."/>
            <person name="Veyrier F."/>
        </authorList>
    </citation>
    <scope>NUCLEOTIDE SEQUENCE [LARGE SCALE GENOMIC DNA]</scope>
    <source>
        <strain evidence="2 3">SN4</strain>
    </source>
</reference>
<dbReference type="Proteomes" id="UP000832011">
    <property type="component" value="Chromosome"/>
</dbReference>
<organism evidence="2 3">
    <name type="scientific">Vitreoscilla massiliensis</name>
    <dbReference type="NCBI Taxonomy" id="1689272"/>
    <lineage>
        <taxon>Bacteria</taxon>
        <taxon>Pseudomonadati</taxon>
        <taxon>Pseudomonadota</taxon>
        <taxon>Betaproteobacteria</taxon>
        <taxon>Neisseriales</taxon>
        <taxon>Neisseriaceae</taxon>
        <taxon>Vitreoscilla</taxon>
    </lineage>
</organism>
<proteinExistence type="predicted"/>
<keyword evidence="3" id="KW-1185">Reference proteome</keyword>
<accession>A0ABY4DXQ7</accession>